<evidence type="ECO:0000256" key="1">
    <source>
        <dbReference type="SAM" id="Coils"/>
    </source>
</evidence>
<evidence type="ECO:0000313" key="2">
    <source>
        <dbReference type="EMBL" id="WAR07665.1"/>
    </source>
</evidence>
<reference evidence="2" key="1">
    <citation type="submission" date="2022-11" db="EMBL/GenBank/DDBJ databases">
        <title>Centuries of genome instability and evolution in soft-shell clam transmissible cancer (bioRxiv).</title>
        <authorList>
            <person name="Hart S.F.M."/>
            <person name="Yonemitsu M.A."/>
            <person name="Giersch R.M."/>
            <person name="Beal B.F."/>
            <person name="Arriagada G."/>
            <person name="Davis B.W."/>
            <person name="Ostrander E.A."/>
            <person name="Goff S.P."/>
            <person name="Metzger M.J."/>
        </authorList>
    </citation>
    <scope>NUCLEOTIDE SEQUENCE</scope>
    <source>
        <strain evidence="2">MELC-2E11</strain>
        <tissue evidence="2">Siphon/mantle</tissue>
    </source>
</reference>
<keyword evidence="3" id="KW-1185">Reference proteome</keyword>
<sequence>MSDKVKRGVAIRRPKLRPNIRRYRTRISRKRPHLSSRDVRIIARTVAEILHSRNSTSNNRDTNLSHSSLLNIKESHNELRSEFAELKTDQEDLERRLDENVDSFETNIENIEARIEHVDSRVDYLDADNGTTSECDCDFDVEKFEALTEKVESMETKWAELDSKTGQVVKMETKMENIGTLQVKNELRQSVDTLEANLRFSELEERVRIMEARLNNKDTPINDPVPFNEETDMTETNSNDTVATEQCDPLVMFIANLKHIPTNQPWPL</sequence>
<dbReference type="Proteomes" id="UP001164746">
    <property type="component" value="Chromosome 6"/>
</dbReference>
<proteinExistence type="predicted"/>
<protein>
    <submittedName>
        <fullName evidence="2">Uncharacterized protein</fullName>
    </submittedName>
</protein>
<organism evidence="2 3">
    <name type="scientific">Mya arenaria</name>
    <name type="common">Soft-shell clam</name>
    <dbReference type="NCBI Taxonomy" id="6604"/>
    <lineage>
        <taxon>Eukaryota</taxon>
        <taxon>Metazoa</taxon>
        <taxon>Spiralia</taxon>
        <taxon>Lophotrochozoa</taxon>
        <taxon>Mollusca</taxon>
        <taxon>Bivalvia</taxon>
        <taxon>Autobranchia</taxon>
        <taxon>Heteroconchia</taxon>
        <taxon>Euheterodonta</taxon>
        <taxon>Imparidentia</taxon>
        <taxon>Neoheterodontei</taxon>
        <taxon>Myida</taxon>
        <taxon>Myoidea</taxon>
        <taxon>Myidae</taxon>
        <taxon>Mya</taxon>
    </lineage>
</organism>
<feature type="coiled-coil region" evidence="1">
    <location>
        <begin position="69"/>
        <end position="121"/>
    </location>
</feature>
<name>A0ABY7ECS6_MYAAR</name>
<keyword evidence="1" id="KW-0175">Coiled coil</keyword>
<gene>
    <name evidence="2" type="ORF">MAR_017623</name>
</gene>
<evidence type="ECO:0000313" key="3">
    <source>
        <dbReference type="Proteomes" id="UP001164746"/>
    </source>
</evidence>
<dbReference type="EMBL" id="CP111017">
    <property type="protein sequence ID" value="WAR07665.1"/>
    <property type="molecule type" value="Genomic_DNA"/>
</dbReference>
<accession>A0ABY7ECS6</accession>